<evidence type="ECO:0000313" key="4">
    <source>
        <dbReference type="EMBL" id="CCH75097.1"/>
    </source>
</evidence>
<dbReference type="EMBL" id="CAJA01000451">
    <property type="protein sequence ID" value="CCH75097.1"/>
    <property type="molecule type" value="Genomic_DNA"/>
</dbReference>
<dbReference type="GO" id="GO:0003677">
    <property type="term" value="F:DNA binding"/>
    <property type="evidence" value="ECO:0007669"/>
    <property type="project" value="InterPro"/>
</dbReference>
<reference evidence="4" key="1">
    <citation type="submission" date="2012-05" db="EMBL/GenBank/DDBJ databases">
        <authorList>
            <person name="McIlroy S."/>
        </authorList>
    </citation>
    <scope>NUCLEOTIDE SEQUENCE</scope>
    <source>
        <strain evidence="4">Ben110</strain>
    </source>
</reference>
<comment type="caution">
    <text evidence="4">The sequence shown here is derived from an EMBL/GenBank/DDBJ whole genome shotgun (WGS) entry which is preliminary data.</text>
</comment>
<proteinExistence type="predicted"/>
<evidence type="ECO:0000256" key="1">
    <source>
        <dbReference type="SAM" id="MobiDB-lite"/>
    </source>
</evidence>
<dbReference type="InterPro" id="IPR001387">
    <property type="entry name" value="Cro/C1-type_HTH"/>
</dbReference>
<evidence type="ECO:0000259" key="2">
    <source>
        <dbReference type="PROSITE" id="PS50943"/>
    </source>
</evidence>
<dbReference type="CDD" id="cd00093">
    <property type="entry name" value="HTH_XRE"/>
    <property type="match status" value="1"/>
</dbReference>
<evidence type="ECO:0000313" key="3">
    <source>
        <dbReference type="EMBL" id="CCH73475.1"/>
    </source>
</evidence>
<dbReference type="SUPFAM" id="SSF47413">
    <property type="entry name" value="lambda repressor-like DNA-binding domains"/>
    <property type="match status" value="1"/>
</dbReference>
<dbReference type="OrthoDB" id="5117551at2"/>
<accession>W6K0V8</accession>
<dbReference type="InterPro" id="IPR010982">
    <property type="entry name" value="Lambda_DNA-bd_dom_sf"/>
</dbReference>
<dbReference type="EMBL" id="CAJA01000202">
    <property type="protein sequence ID" value="CCH73475.1"/>
    <property type="molecule type" value="Genomic_DNA"/>
</dbReference>
<protein>
    <recommendedName>
        <fullName evidence="2">HTH cro/C1-type domain-containing protein</fullName>
    </recommendedName>
</protein>
<dbReference type="Pfam" id="PF13560">
    <property type="entry name" value="HTH_31"/>
    <property type="match status" value="1"/>
</dbReference>
<keyword evidence="5" id="KW-1185">Reference proteome</keyword>
<organism evidence="4 5">
    <name type="scientific">Nostocoides australiense Ben110</name>
    <dbReference type="NCBI Taxonomy" id="1193182"/>
    <lineage>
        <taxon>Bacteria</taxon>
        <taxon>Bacillati</taxon>
        <taxon>Actinomycetota</taxon>
        <taxon>Actinomycetes</taxon>
        <taxon>Micrococcales</taxon>
        <taxon>Intrasporangiaceae</taxon>
        <taxon>Nostocoides</taxon>
    </lineage>
</organism>
<dbReference type="PROSITE" id="PS50943">
    <property type="entry name" value="HTH_CROC1"/>
    <property type="match status" value="1"/>
</dbReference>
<sequence length="159" mass="17699">MADSDEDLYPPETTDDMEVLAFNVARLRKRLGMSQTALAQAMQEQGLSHWRQNTVSRVETGKQELSVRELRALGEILGPVLGGTDFAGTLAQAARGTLNAMLVLHLRRLHLALDKSMTELAQADAEIRWLRTAFDDDYEPTEQELEGRGEGLGEHHEEA</sequence>
<feature type="domain" description="HTH cro/C1-type" evidence="2">
    <location>
        <begin position="24"/>
        <end position="78"/>
    </location>
</feature>
<evidence type="ECO:0000313" key="5">
    <source>
        <dbReference type="Proteomes" id="UP000035763"/>
    </source>
</evidence>
<dbReference type="Gene3D" id="1.10.260.40">
    <property type="entry name" value="lambda repressor-like DNA-binding domains"/>
    <property type="match status" value="1"/>
</dbReference>
<dbReference type="AlphaFoldDB" id="W6K0V8"/>
<dbReference type="RefSeq" id="WP_048699085.1">
    <property type="nucleotide sequence ID" value="NZ_HG764815.1"/>
</dbReference>
<feature type="region of interest" description="Disordered" evidence="1">
    <location>
        <begin position="138"/>
        <end position="159"/>
    </location>
</feature>
<feature type="compositionally biased region" description="Basic and acidic residues" evidence="1">
    <location>
        <begin position="145"/>
        <end position="159"/>
    </location>
</feature>
<reference evidence="4 5" key="2">
    <citation type="journal article" date="2013" name="ISME J.">
        <title>A metabolic model for members of the genus Tetrasphaera involved in enhanced biological phosphorus removal.</title>
        <authorList>
            <person name="Kristiansen R."/>
            <person name="Nguyen H.T.T."/>
            <person name="Saunders A.M."/>
            <person name="Nielsen J.L."/>
            <person name="Wimmer R."/>
            <person name="Le V.Q."/>
            <person name="McIlroy S.J."/>
            <person name="Petrovski S."/>
            <person name="Seviour R.J."/>
            <person name="Calteau A."/>
            <person name="Nielsen K.L."/>
            <person name="Nielsen P.H."/>
        </authorList>
    </citation>
    <scope>NUCLEOTIDE SEQUENCE [LARGE SCALE GENOMIC DNA]</scope>
    <source>
        <strain evidence="4 5">Ben110</strain>
    </source>
</reference>
<name>W6K0V8_9MICO</name>
<dbReference type="STRING" id="1193182.BN11_2800007"/>
<gene>
    <name evidence="3" type="ORF">BN11_2800007</name>
    <name evidence="4" type="ORF">BN11_5040012</name>
</gene>
<dbReference type="Proteomes" id="UP000035763">
    <property type="component" value="Unassembled WGS sequence"/>
</dbReference>